<sequence length="87" mass="10101">MRTNEEWKAIFADHEASGMTVKEYCKEHNIGVASFYKYKKLIMQSDELFNQVTVIDEEPVSTMIEFQIDGHTINCDIKYLHLIVSAL</sequence>
<dbReference type="NCBIfam" id="NF047593">
    <property type="entry name" value="IS66_ISAeme5_TnpA"/>
    <property type="match status" value="1"/>
</dbReference>
<protein>
    <recommendedName>
        <fullName evidence="3">Transposase</fullName>
    </recommendedName>
</protein>
<dbReference type="RefSeq" id="WP_227352345.1">
    <property type="nucleotide sequence ID" value="NZ_JAJDKX010000072.1"/>
</dbReference>
<evidence type="ECO:0000313" key="2">
    <source>
        <dbReference type="Proteomes" id="UP001204814"/>
    </source>
</evidence>
<reference evidence="1" key="1">
    <citation type="submission" date="2022-06" db="EMBL/GenBank/DDBJ databases">
        <title>Isolation of gut microbiota from human fecal samples.</title>
        <authorList>
            <person name="Pamer E.G."/>
            <person name="Barat B."/>
            <person name="Waligurski E."/>
            <person name="Medina S."/>
            <person name="Paddock L."/>
            <person name="Mostad J."/>
        </authorList>
    </citation>
    <scope>NUCLEOTIDE SEQUENCE</scope>
    <source>
        <strain evidence="1">DFI.6.24</strain>
    </source>
</reference>
<accession>A0AAP2UHY0</accession>
<dbReference type="Proteomes" id="UP001204814">
    <property type="component" value="Unassembled WGS sequence"/>
</dbReference>
<dbReference type="EMBL" id="JANGBO010000042">
    <property type="protein sequence ID" value="MCQ5063238.1"/>
    <property type="molecule type" value="Genomic_DNA"/>
</dbReference>
<gene>
    <name evidence="1" type="ORF">NE542_15615</name>
</gene>
<name>A0AAP2UHY0_9FIRM</name>
<dbReference type="AlphaFoldDB" id="A0AAP2UHY0"/>
<evidence type="ECO:0000313" key="1">
    <source>
        <dbReference type="EMBL" id="MCQ5063238.1"/>
    </source>
</evidence>
<proteinExistence type="predicted"/>
<organism evidence="1 2">
    <name type="scientific">Faecalibacillus intestinalis</name>
    <dbReference type="NCBI Taxonomy" id="1982626"/>
    <lineage>
        <taxon>Bacteria</taxon>
        <taxon>Bacillati</taxon>
        <taxon>Bacillota</taxon>
        <taxon>Erysipelotrichia</taxon>
        <taxon>Erysipelotrichales</taxon>
        <taxon>Coprobacillaceae</taxon>
        <taxon>Faecalibacillus</taxon>
    </lineage>
</organism>
<evidence type="ECO:0008006" key="3">
    <source>
        <dbReference type="Google" id="ProtNLM"/>
    </source>
</evidence>
<comment type="caution">
    <text evidence="1">The sequence shown here is derived from an EMBL/GenBank/DDBJ whole genome shotgun (WGS) entry which is preliminary data.</text>
</comment>